<name>A0ABX0J2A8_9BACL</name>
<accession>A0ABX0J2A8</accession>
<keyword evidence="2" id="KW-1185">Reference proteome</keyword>
<reference evidence="1" key="1">
    <citation type="submission" date="2020-03" db="EMBL/GenBank/DDBJ databases">
        <title>Draft sequencing of Paenibacilllus sp. S3N08.</title>
        <authorList>
            <person name="Kim D.-U."/>
        </authorList>
    </citation>
    <scope>NUCLEOTIDE SEQUENCE</scope>
    <source>
        <strain evidence="1">S3N08</strain>
    </source>
</reference>
<dbReference type="Pfam" id="PF14168">
    <property type="entry name" value="YjzC"/>
    <property type="match status" value="1"/>
</dbReference>
<dbReference type="RefSeq" id="WP_166147643.1">
    <property type="nucleotide sequence ID" value="NZ_JAAOIW010000002.1"/>
</dbReference>
<sequence>MGEKTEFRPGEEAPNTAYYIEIGENDYIMGINNPQKISLKEGELFPNTSNHNRKWTKMESN</sequence>
<comment type="caution">
    <text evidence="1">The sequence shown here is derived from an EMBL/GenBank/DDBJ whole genome shotgun (WGS) entry which is preliminary data.</text>
</comment>
<proteinExistence type="predicted"/>
<gene>
    <name evidence="1" type="ORF">G9U52_06930</name>
</gene>
<organism evidence="1 2">
    <name type="scientific">Paenibacillus agricola</name>
    <dbReference type="NCBI Taxonomy" id="2716264"/>
    <lineage>
        <taxon>Bacteria</taxon>
        <taxon>Bacillati</taxon>
        <taxon>Bacillota</taxon>
        <taxon>Bacilli</taxon>
        <taxon>Bacillales</taxon>
        <taxon>Paenibacillaceae</taxon>
        <taxon>Paenibacillus</taxon>
    </lineage>
</organism>
<evidence type="ECO:0000313" key="1">
    <source>
        <dbReference type="EMBL" id="NHN29566.1"/>
    </source>
</evidence>
<dbReference type="EMBL" id="JAAOIW010000002">
    <property type="protein sequence ID" value="NHN29566.1"/>
    <property type="molecule type" value="Genomic_DNA"/>
</dbReference>
<dbReference type="Proteomes" id="UP001165962">
    <property type="component" value="Unassembled WGS sequence"/>
</dbReference>
<protein>
    <submittedName>
        <fullName evidence="1">YjzC family protein</fullName>
    </submittedName>
</protein>
<evidence type="ECO:0000313" key="2">
    <source>
        <dbReference type="Proteomes" id="UP001165962"/>
    </source>
</evidence>
<dbReference type="InterPro" id="IPR025549">
    <property type="entry name" value="YjzC"/>
</dbReference>